<dbReference type="CDD" id="cd14014">
    <property type="entry name" value="STKc_PknB_like"/>
    <property type="match status" value="1"/>
</dbReference>
<evidence type="ECO:0000256" key="2">
    <source>
        <dbReference type="ARBA" id="ARBA00022840"/>
    </source>
</evidence>
<evidence type="ECO:0000259" key="5">
    <source>
        <dbReference type="PROSITE" id="PS50011"/>
    </source>
</evidence>
<feature type="compositionally biased region" description="Pro residues" evidence="4">
    <location>
        <begin position="541"/>
        <end position="550"/>
    </location>
</feature>
<feature type="binding site" evidence="3">
    <location>
        <position position="48"/>
    </location>
    <ligand>
        <name>ATP</name>
        <dbReference type="ChEBI" id="CHEBI:30616"/>
    </ligand>
</feature>
<keyword evidence="1 3" id="KW-0547">Nucleotide-binding</keyword>
<sequence>MWLLEQGERTVTGWTVPGYTETASLGSGATGRVVAAVEDATGAQVAIKYLSAKYVDDEAFVERFRAEAELLAGLDHPNVVRFHRYVEAAAQAAAEAPAEDAAEAAAEAAVEGSAEGSTEGSAEGSAEDPSEAPSEGTPEDGSESLPSTNEPHPAAAAASTPAAAAGAASTAATAAATEPHPSGAALVMELVQGATLRKVLKTKGPVSPEAALSIMRGSLLGLDAAHTLGIVHRDYKPSNVLITEQGVSKLADFGIAERAGTEMPAIGTPSYMAPEQWEGAPAEPVTDIYAVTASFYECLTGHVPYAAETVFELEELHRTAPIPLADVPPAVRGLVAHGLAKDAGMRPADVSAFIAELEEAAISEYGVEWEEEGRRNLAVFVWPLSSGSAGGGPGGPTGAEQGGGAFPGPDDSWFDGMSGPGDPGYGAESEPGRAWQRVGRGTKFGLTAAAVAVVGSVAAAVAFGSGGQAKAPVAGSVGVTVSAAPTTSLSPTPTPTLQAGVPAPSAGSSTPTPTKSSSSSKPSPTPTKSPSSHPSSAILPTQPPSSPPDSPSSDGPSSAPSSPPSTSAPSTSAPPSTSPSATPTIVGRLELLKAAPVEPCPPADLPTYRVVFTGQHLPAGTSVSITYTWRMGKSRGVGPDPVNISAKSPSGSGTFSVGSGTQSSINDSVTVSWSATDGESGTTNSAGVTINCEILH</sequence>
<organism evidence="6 7">
    <name type="scientific">Catenulispora yoronensis</name>
    <dbReference type="NCBI Taxonomy" id="450799"/>
    <lineage>
        <taxon>Bacteria</taxon>
        <taxon>Bacillati</taxon>
        <taxon>Actinomycetota</taxon>
        <taxon>Actinomycetes</taxon>
        <taxon>Catenulisporales</taxon>
        <taxon>Catenulisporaceae</taxon>
        <taxon>Catenulispora</taxon>
    </lineage>
</organism>
<feature type="compositionally biased region" description="Low complexity" evidence="4">
    <location>
        <begin position="153"/>
        <end position="162"/>
    </location>
</feature>
<accession>A0ABP5GUY9</accession>
<comment type="caution">
    <text evidence="6">The sequence shown here is derived from an EMBL/GenBank/DDBJ whole genome shotgun (WGS) entry which is preliminary data.</text>
</comment>
<feature type="compositionally biased region" description="Low complexity" evidence="4">
    <location>
        <begin position="103"/>
        <end position="124"/>
    </location>
</feature>
<feature type="compositionally biased region" description="Gly residues" evidence="4">
    <location>
        <begin position="389"/>
        <end position="406"/>
    </location>
</feature>
<evidence type="ECO:0000256" key="4">
    <source>
        <dbReference type="SAM" id="MobiDB-lite"/>
    </source>
</evidence>
<name>A0ABP5GUY9_9ACTN</name>
<dbReference type="EMBL" id="BAAAQN010000055">
    <property type="protein sequence ID" value="GAA2053127.1"/>
    <property type="molecule type" value="Genomic_DNA"/>
</dbReference>
<dbReference type="InterPro" id="IPR000719">
    <property type="entry name" value="Prot_kinase_dom"/>
</dbReference>
<evidence type="ECO:0000256" key="1">
    <source>
        <dbReference type="ARBA" id="ARBA00022741"/>
    </source>
</evidence>
<feature type="compositionally biased region" description="Low complexity" evidence="4">
    <location>
        <begin position="551"/>
        <end position="583"/>
    </location>
</feature>
<feature type="region of interest" description="Disordered" evidence="4">
    <location>
        <begin position="389"/>
        <end position="433"/>
    </location>
</feature>
<feature type="region of interest" description="Disordered" evidence="4">
    <location>
        <begin position="486"/>
        <end position="583"/>
    </location>
</feature>
<dbReference type="Pfam" id="PF00069">
    <property type="entry name" value="Pkinase"/>
    <property type="match status" value="2"/>
</dbReference>
<dbReference type="Proteomes" id="UP001500751">
    <property type="component" value="Unassembled WGS sequence"/>
</dbReference>
<dbReference type="PROSITE" id="PS00108">
    <property type="entry name" value="PROTEIN_KINASE_ST"/>
    <property type="match status" value="1"/>
</dbReference>
<feature type="domain" description="Protein kinase" evidence="5">
    <location>
        <begin position="19"/>
        <end position="362"/>
    </location>
</feature>
<dbReference type="InterPro" id="IPR008271">
    <property type="entry name" value="Ser/Thr_kinase_AS"/>
</dbReference>
<evidence type="ECO:0000256" key="3">
    <source>
        <dbReference type="PROSITE-ProRule" id="PRU10141"/>
    </source>
</evidence>
<dbReference type="PANTHER" id="PTHR24361">
    <property type="entry name" value="MITOGEN-ACTIVATED KINASE KINASE KINASE"/>
    <property type="match status" value="1"/>
</dbReference>
<evidence type="ECO:0000313" key="6">
    <source>
        <dbReference type="EMBL" id="GAA2053127.1"/>
    </source>
</evidence>
<feature type="region of interest" description="Disordered" evidence="4">
    <location>
        <begin position="97"/>
        <end position="162"/>
    </location>
</feature>
<dbReference type="PROSITE" id="PS50011">
    <property type="entry name" value="PROTEIN_KINASE_DOM"/>
    <property type="match status" value="1"/>
</dbReference>
<dbReference type="InterPro" id="IPR011009">
    <property type="entry name" value="Kinase-like_dom_sf"/>
</dbReference>
<dbReference type="SUPFAM" id="SSF56112">
    <property type="entry name" value="Protein kinase-like (PK-like)"/>
    <property type="match status" value="1"/>
</dbReference>
<keyword evidence="7" id="KW-1185">Reference proteome</keyword>
<dbReference type="InterPro" id="IPR017441">
    <property type="entry name" value="Protein_kinase_ATP_BS"/>
</dbReference>
<keyword evidence="2 3" id="KW-0067">ATP-binding</keyword>
<feature type="compositionally biased region" description="Low complexity" evidence="4">
    <location>
        <begin position="486"/>
        <end position="537"/>
    </location>
</feature>
<dbReference type="InterPro" id="IPR053235">
    <property type="entry name" value="Ser_Thr_kinase"/>
</dbReference>
<dbReference type="Gene3D" id="3.30.200.20">
    <property type="entry name" value="Phosphorylase Kinase, domain 1"/>
    <property type="match status" value="1"/>
</dbReference>
<reference evidence="7" key="1">
    <citation type="journal article" date="2019" name="Int. J. Syst. Evol. Microbiol.">
        <title>The Global Catalogue of Microorganisms (GCM) 10K type strain sequencing project: providing services to taxonomists for standard genome sequencing and annotation.</title>
        <authorList>
            <consortium name="The Broad Institute Genomics Platform"/>
            <consortium name="The Broad Institute Genome Sequencing Center for Infectious Disease"/>
            <person name="Wu L."/>
            <person name="Ma J."/>
        </authorList>
    </citation>
    <scope>NUCLEOTIDE SEQUENCE [LARGE SCALE GENOMIC DNA]</scope>
    <source>
        <strain evidence="7">JCM 16014</strain>
    </source>
</reference>
<gene>
    <name evidence="6" type="ORF">GCM10009839_71100</name>
</gene>
<dbReference type="Gene3D" id="1.10.510.10">
    <property type="entry name" value="Transferase(Phosphotransferase) domain 1"/>
    <property type="match status" value="1"/>
</dbReference>
<evidence type="ECO:0000313" key="7">
    <source>
        <dbReference type="Proteomes" id="UP001500751"/>
    </source>
</evidence>
<dbReference type="PROSITE" id="PS00107">
    <property type="entry name" value="PROTEIN_KINASE_ATP"/>
    <property type="match status" value="1"/>
</dbReference>
<proteinExistence type="predicted"/>
<protein>
    <recommendedName>
        <fullName evidence="5">Protein kinase domain-containing protein</fullName>
    </recommendedName>
</protein>